<accession>A0ABX7UT23</accession>
<dbReference type="PANTHER" id="PTHR30537">
    <property type="entry name" value="HTH-TYPE TRANSCRIPTIONAL REGULATOR"/>
    <property type="match status" value="1"/>
</dbReference>
<protein>
    <submittedName>
        <fullName evidence="6">LysR family transcriptional regulator</fullName>
    </submittedName>
</protein>
<dbReference type="Pfam" id="PF00126">
    <property type="entry name" value="HTH_1"/>
    <property type="match status" value="1"/>
</dbReference>
<keyword evidence="4" id="KW-0804">Transcription</keyword>
<evidence type="ECO:0000256" key="3">
    <source>
        <dbReference type="ARBA" id="ARBA00023125"/>
    </source>
</evidence>
<dbReference type="SUPFAM" id="SSF46785">
    <property type="entry name" value="Winged helix' DNA-binding domain"/>
    <property type="match status" value="1"/>
</dbReference>
<dbReference type="EMBL" id="CP050854">
    <property type="protein sequence ID" value="QTF08901.1"/>
    <property type="molecule type" value="Genomic_DNA"/>
</dbReference>
<evidence type="ECO:0000256" key="1">
    <source>
        <dbReference type="ARBA" id="ARBA00009437"/>
    </source>
</evidence>
<dbReference type="InterPro" id="IPR005119">
    <property type="entry name" value="LysR_subst-bd"/>
</dbReference>
<dbReference type="RefSeq" id="WP_208227239.1">
    <property type="nucleotide sequence ID" value="NZ_CP050854.1"/>
</dbReference>
<dbReference type="PROSITE" id="PS50931">
    <property type="entry name" value="HTH_LYSR"/>
    <property type="match status" value="1"/>
</dbReference>
<dbReference type="InterPro" id="IPR058163">
    <property type="entry name" value="LysR-type_TF_proteobact-type"/>
</dbReference>
<organism evidence="6 7">
    <name type="scientific">Brenneria izadpanahii</name>
    <dbReference type="NCBI Taxonomy" id="2722756"/>
    <lineage>
        <taxon>Bacteria</taxon>
        <taxon>Pseudomonadati</taxon>
        <taxon>Pseudomonadota</taxon>
        <taxon>Gammaproteobacteria</taxon>
        <taxon>Enterobacterales</taxon>
        <taxon>Pectobacteriaceae</taxon>
        <taxon>Brenneria</taxon>
    </lineage>
</organism>
<feature type="domain" description="HTH lysR-type" evidence="5">
    <location>
        <begin position="6"/>
        <end position="63"/>
    </location>
</feature>
<dbReference type="InterPro" id="IPR036388">
    <property type="entry name" value="WH-like_DNA-bd_sf"/>
</dbReference>
<keyword evidence="2" id="KW-0805">Transcription regulation</keyword>
<gene>
    <name evidence="6" type="ORF">HC231_14050</name>
</gene>
<dbReference type="Gene3D" id="1.10.10.10">
    <property type="entry name" value="Winged helix-like DNA-binding domain superfamily/Winged helix DNA-binding domain"/>
    <property type="match status" value="1"/>
</dbReference>
<proteinExistence type="inferred from homology"/>
<dbReference type="Gene3D" id="3.40.190.10">
    <property type="entry name" value="Periplasmic binding protein-like II"/>
    <property type="match status" value="2"/>
</dbReference>
<dbReference type="InterPro" id="IPR036390">
    <property type="entry name" value="WH_DNA-bd_sf"/>
</dbReference>
<dbReference type="Pfam" id="PF03466">
    <property type="entry name" value="LysR_substrate"/>
    <property type="match status" value="1"/>
</dbReference>
<evidence type="ECO:0000259" key="5">
    <source>
        <dbReference type="PROSITE" id="PS50931"/>
    </source>
</evidence>
<name>A0ABX7UT23_9GAMM</name>
<evidence type="ECO:0000256" key="2">
    <source>
        <dbReference type="ARBA" id="ARBA00023015"/>
    </source>
</evidence>
<dbReference type="Proteomes" id="UP000671960">
    <property type="component" value="Chromosome"/>
</dbReference>
<keyword evidence="7" id="KW-1185">Reference proteome</keyword>
<sequence length="295" mass="33344">MTKKLPPLNLLHTFDVVGKRQSMTDAARDLYITHGAVSKQIKALEAHLGFPLIERHGRGIRLTIKGRELHRVCSAAVALVTETIVKLSSEIHAPLTISCEPTLCMRFLIPRLPAFKQAYPDIDVHLLAAGGAIDLQQSRIDLALRRDDFVFDKNYFSQRIISEYTAPVCSIRQEHRERLNAHLHTSSRPDAWNIWRNQIPLPSAGQRAQNQYFEHFYLTLQAAESGLGIAIASLFMVDKELTDGRLEKLAPFQPDGSQYILLSARPIESDDRYQAFCNWLTAEMAAVERRFGLGQ</sequence>
<reference evidence="6 7" key="1">
    <citation type="submission" date="2020-03" db="EMBL/GenBank/DDBJ databases">
        <authorList>
            <person name="Bakhshi Ganjeh M."/>
        </authorList>
    </citation>
    <scope>NUCLEOTIDE SEQUENCE [LARGE SCALE GENOMIC DNA]</scope>
    <source>
        <strain evidence="7">Iran 50</strain>
    </source>
</reference>
<dbReference type="SUPFAM" id="SSF53850">
    <property type="entry name" value="Periplasmic binding protein-like II"/>
    <property type="match status" value="1"/>
</dbReference>
<evidence type="ECO:0000313" key="7">
    <source>
        <dbReference type="Proteomes" id="UP000671960"/>
    </source>
</evidence>
<comment type="similarity">
    <text evidence="1">Belongs to the LysR transcriptional regulatory family.</text>
</comment>
<dbReference type="PRINTS" id="PR00039">
    <property type="entry name" value="HTHLYSR"/>
</dbReference>
<evidence type="ECO:0000256" key="4">
    <source>
        <dbReference type="ARBA" id="ARBA00023163"/>
    </source>
</evidence>
<dbReference type="InterPro" id="IPR000847">
    <property type="entry name" value="LysR_HTH_N"/>
</dbReference>
<dbReference type="PANTHER" id="PTHR30537:SF74">
    <property type="entry name" value="HTH-TYPE TRANSCRIPTIONAL REGULATOR TRPI"/>
    <property type="match status" value="1"/>
</dbReference>
<keyword evidence="3" id="KW-0238">DNA-binding</keyword>
<evidence type="ECO:0000313" key="6">
    <source>
        <dbReference type="EMBL" id="QTF08901.1"/>
    </source>
</evidence>